<dbReference type="PANTHER" id="PTHR10589:SF28">
    <property type="entry name" value="UBIQUITIN CARBOXYL-TERMINAL HYDROLASE BAP1"/>
    <property type="match status" value="1"/>
</dbReference>
<dbReference type="GeneID" id="102806639"/>
<dbReference type="EC" id="3.4.19.12" evidence="4 11"/>
<feature type="site" description="Transition state stabilizer" evidence="11">
    <location>
        <position position="11"/>
    </location>
</feature>
<keyword evidence="7 11" id="KW-0378">Hydrolase</keyword>
<keyword evidence="5 11" id="KW-0645">Protease</keyword>
<evidence type="ECO:0000256" key="3">
    <source>
        <dbReference type="ARBA" id="ARBA00007182"/>
    </source>
</evidence>
<keyword evidence="6 11" id="KW-0833">Ubl conjugation pathway</keyword>
<feature type="region of interest" description="Disordered" evidence="12">
    <location>
        <begin position="409"/>
        <end position="446"/>
    </location>
</feature>
<dbReference type="PROSITE" id="PS52049">
    <property type="entry name" value="ULD"/>
    <property type="match status" value="1"/>
</dbReference>
<feature type="compositionally biased region" description="Polar residues" evidence="12">
    <location>
        <begin position="413"/>
        <end position="443"/>
    </location>
</feature>
<sequence length="702" mass="79053">MHCERFIFAQQLIPNSCATHALLSVLLNCSSLNLGATLTEFKEFTKNFNPENKGYAIGSMPQLAKAHNSHAKPEPRQIPEKQTGVSTVRTMEAFHFVSYVPIKGRLFELDGLKPYPIDHGPWGEQEEWTDKFRRVIRERLDMGGCDIRFNLMAVVPDRRQVYDQKLQLLKNNRMVLYEALQHLVKYTQPSLPVSRTTVTRRDPIITRSKPSPKVITKPPPPVTKKEPKNNGSKSGNNKNSSSKSNSSTYRLPAALDTHNYAKSPLSEHEDSSGGSSSYEEADEDEEDEEEEDSETETDEEVAECQQSSENEIIPEPPQPKPLSNTEIERHLHRSEVASNTYIRISLDPSTTEILASESVNLDPTVENFENILMKAQLNPEVKLIPTTGALSDDINQPLTIQTMFHNRAVSPAPSESTDTASEMGSAFNSPLRSNASSRQNSPSHKIARFREWKQSLISKLELVDQENKGSTENTNTDLTEESTESPSTAESPEREFLPIPEDDEQSESQDKTEMPITEETIAPPQEQSGSSSNLKRLSDSHENEPEVKRSVTFADNVGGSDSEPYEYASPCEESKDSSDMSSEEEQNQVDKLASPCTLHPKVAVAVLKSLDAEIMVCEQRLGDETEKRKKYRIDDCRRSHNYDPFITTFLSILAEQGQLAGLVEQHMLIRRRQGYSLGRLHKTRKPDRRKRSRPSQKKKGKK</sequence>
<evidence type="ECO:0000256" key="6">
    <source>
        <dbReference type="ARBA" id="ARBA00022786"/>
    </source>
</evidence>
<dbReference type="SUPFAM" id="SSF54001">
    <property type="entry name" value="Cysteine proteinases"/>
    <property type="match status" value="1"/>
</dbReference>
<evidence type="ECO:0000313" key="15">
    <source>
        <dbReference type="RefSeq" id="XP_006820948.1"/>
    </source>
</evidence>
<evidence type="ECO:0000256" key="1">
    <source>
        <dbReference type="ARBA" id="ARBA00000707"/>
    </source>
</evidence>
<evidence type="ECO:0000256" key="9">
    <source>
        <dbReference type="ARBA" id="ARBA00022853"/>
    </source>
</evidence>
<keyword evidence="8 11" id="KW-0788">Thiol protease</keyword>
<keyword evidence="10" id="KW-0539">Nucleus</keyword>
<protein>
    <recommendedName>
        <fullName evidence="4 11">ubiquitinyl hydrolase 1</fullName>
        <ecNumber evidence="4 11">3.4.19.12</ecNumber>
    </recommendedName>
</protein>
<dbReference type="Pfam" id="PF01088">
    <property type="entry name" value="Peptidase_C12"/>
    <property type="match status" value="1"/>
</dbReference>
<evidence type="ECO:0000256" key="12">
    <source>
        <dbReference type="SAM" id="MobiDB-lite"/>
    </source>
</evidence>
<keyword evidence="9" id="KW-0156">Chromatin regulator</keyword>
<gene>
    <name evidence="15" type="primary">LOC102806639</name>
</gene>
<keyword evidence="14" id="KW-1185">Reference proteome</keyword>
<feature type="domain" description="UCH catalytic" evidence="13">
    <location>
        <begin position="1"/>
        <end position="156"/>
    </location>
</feature>
<dbReference type="InterPro" id="IPR038765">
    <property type="entry name" value="Papain-like_cys_pep_sf"/>
</dbReference>
<evidence type="ECO:0000256" key="2">
    <source>
        <dbReference type="ARBA" id="ARBA00004123"/>
    </source>
</evidence>
<feature type="active site" description="Proton donor" evidence="11">
    <location>
        <position position="95"/>
    </location>
</feature>
<evidence type="ECO:0000259" key="13">
    <source>
        <dbReference type="PROSITE" id="PS52048"/>
    </source>
</evidence>
<evidence type="ECO:0000256" key="8">
    <source>
        <dbReference type="ARBA" id="ARBA00022807"/>
    </source>
</evidence>
<reference evidence="15" key="1">
    <citation type="submission" date="2025-08" db="UniProtKB">
        <authorList>
            <consortium name="RefSeq"/>
        </authorList>
    </citation>
    <scope>IDENTIFICATION</scope>
    <source>
        <tissue evidence="15">Testes</tissue>
    </source>
</reference>
<feature type="region of interest" description="Disordered" evidence="12">
    <location>
        <begin position="193"/>
        <end position="248"/>
    </location>
</feature>
<evidence type="ECO:0000256" key="4">
    <source>
        <dbReference type="ARBA" id="ARBA00012759"/>
    </source>
</evidence>
<dbReference type="PROSITE" id="PS52048">
    <property type="entry name" value="UCH_DOMAIN"/>
    <property type="match status" value="1"/>
</dbReference>
<feature type="active site" description="Nucleophile" evidence="11">
    <location>
        <position position="17"/>
    </location>
</feature>
<feature type="compositionally biased region" description="Polar residues" evidence="12">
    <location>
        <begin position="525"/>
        <end position="535"/>
    </location>
</feature>
<feature type="region of interest" description="Disordered" evidence="12">
    <location>
        <begin position="463"/>
        <end position="593"/>
    </location>
</feature>
<feature type="compositionally biased region" description="Low complexity" evidence="12">
    <location>
        <begin position="229"/>
        <end position="247"/>
    </location>
</feature>
<dbReference type="Gene3D" id="3.40.532.10">
    <property type="entry name" value="Peptidase C12, ubiquitin carboxyl-terminal hydrolase"/>
    <property type="match status" value="1"/>
</dbReference>
<comment type="similarity">
    <text evidence="3">Belongs to the peptidase C12 family. BAP1 subfamily.</text>
</comment>
<organism evidence="14 15">
    <name type="scientific">Saccoglossus kowalevskii</name>
    <name type="common">Acorn worm</name>
    <dbReference type="NCBI Taxonomy" id="10224"/>
    <lineage>
        <taxon>Eukaryota</taxon>
        <taxon>Metazoa</taxon>
        <taxon>Hemichordata</taxon>
        <taxon>Enteropneusta</taxon>
        <taxon>Harrimaniidae</taxon>
        <taxon>Saccoglossus</taxon>
    </lineage>
</organism>
<feature type="compositionally biased region" description="Acidic residues" evidence="12">
    <location>
        <begin position="279"/>
        <end position="302"/>
    </location>
</feature>
<dbReference type="InterPro" id="IPR041507">
    <property type="entry name" value="UCH_C"/>
</dbReference>
<name>A0ABM0MLQ7_SACKO</name>
<evidence type="ECO:0000256" key="7">
    <source>
        <dbReference type="ARBA" id="ARBA00022801"/>
    </source>
</evidence>
<dbReference type="Pfam" id="PF18031">
    <property type="entry name" value="UCH_C"/>
    <property type="match status" value="1"/>
</dbReference>
<comment type="catalytic activity">
    <reaction evidence="1 11">
        <text>Thiol-dependent hydrolysis of ester, thioester, amide, peptide and isopeptide bonds formed by the C-terminal Gly of ubiquitin (a 76-residue protein attached to proteins as an intracellular targeting signal).</text>
        <dbReference type="EC" id="3.4.19.12"/>
    </reaction>
</comment>
<evidence type="ECO:0000256" key="11">
    <source>
        <dbReference type="PROSITE-ProRule" id="PRU01393"/>
    </source>
</evidence>
<evidence type="ECO:0000256" key="10">
    <source>
        <dbReference type="ARBA" id="ARBA00023242"/>
    </source>
</evidence>
<accession>A0ABM0MLQ7</accession>
<feature type="compositionally biased region" description="Basic and acidic residues" evidence="12">
    <location>
        <begin position="536"/>
        <end position="549"/>
    </location>
</feature>
<evidence type="ECO:0000256" key="5">
    <source>
        <dbReference type="ARBA" id="ARBA00022670"/>
    </source>
</evidence>
<evidence type="ECO:0000313" key="14">
    <source>
        <dbReference type="Proteomes" id="UP000694865"/>
    </source>
</evidence>
<dbReference type="PANTHER" id="PTHR10589">
    <property type="entry name" value="UBIQUITIN CARBOXYL-TERMINAL HYDROLASE"/>
    <property type="match status" value="1"/>
</dbReference>
<dbReference type="Proteomes" id="UP000694865">
    <property type="component" value="Unplaced"/>
</dbReference>
<proteinExistence type="inferred from homology"/>
<dbReference type="RefSeq" id="XP_006820948.1">
    <property type="nucleotide sequence ID" value="XM_006820885.1"/>
</dbReference>
<comment type="subcellular location">
    <subcellularLocation>
        <location evidence="2">Nucleus</location>
    </subcellularLocation>
</comment>
<dbReference type="Gene3D" id="1.20.58.860">
    <property type="match status" value="1"/>
</dbReference>
<dbReference type="InterPro" id="IPR036959">
    <property type="entry name" value="Peptidase_C12_UCH_sf"/>
</dbReference>
<feature type="site" description="Important for enzyme activity" evidence="11">
    <location>
        <position position="110"/>
    </location>
</feature>
<feature type="region of interest" description="Disordered" evidence="12">
    <location>
        <begin position="263"/>
        <end position="324"/>
    </location>
</feature>
<feature type="region of interest" description="Disordered" evidence="12">
    <location>
        <begin position="674"/>
        <end position="702"/>
    </location>
</feature>
<dbReference type="InterPro" id="IPR001578">
    <property type="entry name" value="Peptidase_C12_UCH"/>
</dbReference>